<evidence type="ECO:0000313" key="7">
    <source>
        <dbReference type="WBParaSite" id="L893_g33781.t1"/>
    </source>
</evidence>
<comment type="subcellular location">
    <subcellularLocation>
        <location evidence="1">Cytoplasm</location>
    </subcellularLocation>
</comment>
<name>A0A1I8A813_9BILA</name>
<dbReference type="GO" id="GO:0000278">
    <property type="term" value="P:mitotic cell cycle"/>
    <property type="evidence" value="ECO:0007669"/>
    <property type="project" value="TreeGrafter"/>
</dbReference>
<dbReference type="InterPro" id="IPR051185">
    <property type="entry name" value="ASPM"/>
</dbReference>
<sequence length="442" mass="49550">MQSDSVCVRSDKKIFADIGLQAEILQLFLSFHPVWLEIGLEIVTGKKITAGANFIAKTAGLIRTHIISDPAILASKKYALGKTKGIITAEGTKMLHRHFLAKMCHFLVAVELMRSSSLVPQVKCLFVKNSPYKCFNDVFVVLSREVIAGSTNLPKYLRKIGFAPDFKQGFFEEYDYSVSGDFVRTLSDGLTLGKVVEIVTGCEIDHVIKKLRNPGGDRIRKLGNIKAVLQVAVERGIDVNDVKPELIVGGDVNTILEVLWRIISFYSVSKHPLQVVLKAAVVIQAAVRGFLARRSYARTRAAFRMKKLTELLSSEPVPTPSSTERDRAAVIIQAAVRGFLARRNYVRTVAASRMNKIPDQAAVKGFLARRNYARTRAAFRIKKLPELTNNDEADPSEPREQLNHTHKKFRRTCCLNNPRYQPSSERVAQHSLRKRTAFFVNK</sequence>
<dbReference type="InterPro" id="IPR000048">
    <property type="entry name" value="IQ_motif_EF-hand-BS"/>
</dbReference>
<keyword evidence="6" id="KW-1185">Reference proteome</keyword>
<dbReference type="InterPro" id="IPR036872">
    <property type="entry name" value="CH_dom_sf"/>
</dbReference>
<dbReference type="AlphaFoldDB" id="A0A1I8A813"/>
<dbReference type="PANTHER" id="PTHR22706:SF1">
    <property type="entry name" value="ASSEMBLY FACTOR FOR SPINDLE MICROTUBULES"/>
    <property type="match status" value="1"/>
</dbReference>
<feature type="domain" description="Calponin-homology (CH)" evidence="5">
    <location>
        <begin position="147"/>
        <end position="267"/>
    </location>
</feature>
<dbReference type="Pfam" id="PF00612">
    <property type="entry name" value="IQ"/>
    <property type="match status" value="2"/>
</dbReference>
<keyword evidence="3" id="KW-0677">Repeat</keyword>
<dbReference type="PANTHER" id="PTHR22706">
    <property type="entry name" value="ASSEMBLY FACTOR FOR SPINDLE MICROTUBULES"/>
    <property type="match status" value="1"/>
</dbReference>
<dbReference type="GO" id="GO:0051295">
    <property type="term" value="P:establishment of meiotic spindle localization"/>
    <property type="evidence" value="ECO:0007669"/>
    <property type="project" value="TreeGrafter"/>
</dbReference>
<evidence type="ECO:0000313" key="6">
    <source>
        <dbReference type="Proteomes" id="UP000095287"/>
    </source>
</evidence>
<keyword evidence="4" id="KW-0112">Calmodulin-binding</keyword>
<dbReference type="Gene3D" id="1.20.5.190">
    <property type="match status" value="1"/>
</dbReference>
<dbReference type="Proteomes" id="UP000095287">
    <property type="component" value="Unplaced"/>
</dbReference>
<proteinExistence type="predicted"/>
<evidence type="ECO:0000256" key="1">
    <source>
        <dbReference type="ARBA" id="ARBA00004496"/>
    </source>
</evidence>
<dbReference type="GO" id="GO:0007051">
    <property type="term" value="P:spindle organization"/>
    <property type="evidence" value="ECO:0007669"/>
    <property type="project" value="TreeGrafter"/>
</dbReference>
<keyword evidence="2" id="KW-0963">Cytoplasm</keyword>
<reference evidence="7" key="1">
    <citation type="submission" date="2016-11" db="UniProtKB">
        <authorList>
            <consortium name="WormBaseParasite"/>
        </authorList>
    </citation>
    <scope>IDENTIFICATION</scope>
</reference>
<dbReference type="InterPro" id="IPR001715">
    <property type="entry name" value="CH_dom"/>
</dbReference>
<dbReference type="Pfam" id="PF00307">
    <property type="entry name" value="CH"/>
    <property type="match status" value="1"/>
</dbReference>
<dbReference type="SUPFAM" id="SSF47576">
    <property type="entry name" value="Calponin-homology domain, CH-domain"/>
    <property type="match status" value="1"/>
</dbReference>
<dbReference type="WBParaSite" id="L893_g33781.t1">
    <property type="protein sequence ID" value="L893_g33781.t1"/>
    <property type="gene ID" value="L893_g33781"/>
</dbReference>
<dbReference type="PROSITE" id="PS50096">
    <property type="entry name" value="IQ"/>
    <property type="match status" value="3"/>
</dbReference>
<dbReference type="SUPFAM" id="SSF52540">
    <property type="entry name" value="P-loop containing nucleoside triphosphate hydrolases"/>
    <property type="match status" value="1"/>
</dbReference>
<evidence type="ECO:0000256" key="4">
    <source>
        <dbReference type="ARBA" id="ARBA00022860"/>
    </source>
</evidence>
<evidence type="ECO:0000256" key="2">
    <source>
        <dbReference type="ARBA" id="ARBA00022490"/>
    </source>
</evidence>
<evidence type="ECO:0000256" key="3">
    <source>
        <dbReference type="ARBA" id="ARBA00022737"/>
    </source>
</evidence>
<dbReference type="InterPro" id="IPR027417">
    <property type="entry name" value="P-loop_NTPase"/>
</dbReference>
<protein>
    <submittedName>
        <fullName evidence="7">Calponin-homology (CH) domain-containing protein</fullName>
    </submittedName>
</protein>
<accession>A0A1I8A813</accession>
<dbReference type="Gene3D" id="1.10.418.10">
    <property type="entry name" value="Calponin-like domain"/>
    <property type="match status" value="1"/>
</dbReference>
<organism evidence="6 7">
    <name type="scientific">Steinernema glaseri</name>
    <dbReference type="NCBI Taxonomy" id="37863"/>
    <lineage>
        <taxon>Eukaryota</taxon>
        <taxon>Metazoa</taxon>
        <taxon>Ecdysozoa</taxon>
        <taxon>Nematoda</taxon>
        <taxon>Chromadorea</taxon>
        <taxon>Rhabditida</taxon>
        <taxon>Tylenchina</taxon>
        <taxon>Panagrolaimomorpha</taxon>
        <taxon>Strongyloidoidea</taxon>
        <taxon>Steinernematidae</taxon>
        <taxon>Steinernema</taxon>
    </lineage>
</organism>
<dbReference type="PROSITE" id="PS50021">
    <property type="entry name" value="CH"/>
    <property type="match status" value="1"/>
</dbReference>
<dbReference type="GO" id="GO:0005516">
    <property type="term" value="F:calmodulin binding"/>
    <property type="evidence" value="ECO:0007669"/>
    <property type="project" value="UniProtKB-KW"/>
</dbReference>
<evidence type="ECO:0000259" key="5">
    <source>
        <dbReference type="PROSITE" id="PS50021"/>
    </source>
</evidence>
<dbReference type="GO" id="GO:0005737">
    <property type="term" value="C:cytoplasm"/>
    <property type="evidence" value="ECO:0007669"/>
    <property type="project" value="UniProtKB-SubCell"/>
</dbReference>
<dbReference type="GO" id="GO:0000922">
    <property type="term" value="C:spindle pole"/>
    <property type="evidence" value="ECO:0007669"/>
    <property type="project" value="TreeGrafter"/>
</dbReference>
<dbReference type="SMART" id="SM00015">
    <property type="entry name" value="IQ"/>
    <property type="match status" value="3"/>
</dbReference>